<dbReference type="OrthoDB" id="341486at2759"/>
<feature type="transmembrane region" description="Helical" evidence="3">
    <location>
        <begin position="107"/>
        <end position="128"/>
    </location>
</feature>
<dbReference type="GO" id="GO:1904263">
    <property type="term" value="P:positive regulation of TORC1 signaling"/>
    <property type="evidence" value="ECO:0007669"/>
    <property type="project" value="TreeGrafter"/>
</dbReference>
<proteinExistence type="inferred from homology"/>
<feature type="compositionally biased region" description="Low complexity" evidence="2">
    <location>
        <begin position="843"/>
        <end position="865"/>
    </location>
</feature>
<keyword evidence="3" id="KW-0812">Transmembrane</keyword>
<reference evidence="5 6" key="1">
    <citation type="journal article" date="2018" name="MBio">
        <title>Comparative Genomics Reveals the Core Gene Toolbox for the Fungus-Insect Symbiosis.</title>
        <authorList>
            <person name="Wang Y."/>
            <person name="Stata M."/>
            <person name="Wang W."/>
            <person name="Stajich J.E."/>
            <person name="White M.M."/>
            <person name="Moncalvo J.M."/>
        </authorList>
    </citation>
    <scope>NUCLEOTIDE SEQUENCE [LARGE SCALE GENOMIC DNA]</scope>
    <source>
        <strain evidence="5 6">SWE-8-4</strain>
    </source>
</reference>
<sequence length="1048" mass="117880">MSNPSFSKIITPENSLDPHFITFNKKIISLYKQAENNELDINSFQYEKLDSLKLKAEINCLSYCNSTFCGYGILAAGLINGSIDLCLYDTFGADQNTNSLPSMSYSLFLAFATSVFLFVPTMINLSLIDTNPIRYNFIFYLLLVFVEKKESINSRKTSKNFISNVINISPELGKICNDISFNPYDPKRAVAGFDVLGNQPSIKIFDILKQISIQNLEGSQEWLLQRLDRLMIYNFSPQFTSLNNNINSKLNNTQHNDLAIELMMFSPNKYHASILPDFISEPYSIKSVKWVPKFLGCIVAGAVLDTSSIRIYDTNSYQNDASITFYEYQKSPKNRLNAIYGIEFNPFNSNQFMAHDRNHTIQIFDLRWPLSSITFSTKPKLGLGIQEAHYCTTKSDTISILGVNSPKIMFWNLNQSNTEFFLSVASKAENISFQEKKGFSQTRNKTIKSDNSTVPAKIISTSFSSIKSSNGKNITSFAPINVGTSNSCILAEQFDQNTNLVLPLKSKLALATIGVLEKNFDNPTIHVVFEYLKTGNWEKSIKNRTTLGLSERLALSFVYLDDNMLLGYIKELYVECCLNGRIEGIVLTGSSNDGQLLLTKYADNTTDIQTAALVSSIWPLREPSSSQNLNNIDLLEISDKWKIEYRHLLMRWEMYNKKCSFDVEVANLRELHGLPRLTPYMEYVVSKSVNVRCAFCKKPVGHSNVKKNSWLLLNKLVQSSDQNYKKNRYIKHTANTRKESNLDQNGSAFNINATSSARIDFDQIIDTDSAIKSTIAAPTAPSLASSLIQVASPIRANTPTQALSTIQASSPILNLNSKQHSRSNSESSKDYNLHSSFNTVLSSHSSTRSSSVSHSRLGSSLPSPSKISFDSNSVSNLRQRLGSVINTNITENTSQNNMQNINTDSALNSRLNPLNYVNPQQEYNQSFNRELNLNLPDKFSKIKMITPIKTKNLQVYSRVNYTHCSKCLNRLPNCSVCRKPLGTPKVESVNDKNNTLNEETAQNSIDDWFVWCQNCGHGGHYHHIKDWFASMSVCPALGCDCMCNFSSQ</sequence>
<comment type="caution">
    <text evidence="5">The sequence shown here is derived from an EMBL/GenBank/DDBJ whole genome shotgun (WGS) entry which is preliminary data.</text>
</comment>
<accession>A0A2T9YL66</accession>
<dbReference type="GO" id="GO:0034198">
    <property type="term" value="P:cellular response to amino acid starvation"/>
    <property type="evidence" value="ECO:0007669"/>
    <property type="project" value="TreeGrafter"/>
</dbReference>
<keyword evidence="3" id="KW-0472">Membrane</keyword>
<evidence type="ECO:0000256" key="1">
    <source>
        <dbReference type="ARBA" id="ARBA00009713"/>
    </source>
</evidence>
<evidence type="ECO:0000256" key="3">
    <source>
        <dbReference type="SAM" id="Phobius"/>
    </source>
</evidence>
<gene>
    <name evidence="5" type="ORF">BB561_003477</name>
</gene>
<evidence type="ECO:0000259" key="4">
    <source>
        <dbReference type="Pfam" id="PF17034"/>
    </source>
</evidence>
<dbReference type="Pfam" id="PF17034">
    <property type="entry name" value="zinc_ribbon_16"/>
    <property type="match status" value="1"/>
</dbReference>
<dbReference type="PANTHER" id="PTHR16453:SF9">
    <property type="entry name" value="GATOR COMPLEX PROTEIN MIOS"/>
    <property type="match status" value="1"/>
</dbReference>
<protein>
    <recommendedName>
        <fullName evidence="4">GATOR2 complex protein MIO zinc-ribbon like domain-containing protein</fullName>
    </recommendedName>
</protein>
<comment type="similarity">
    <text evidence="1">Belongs to the WD repeat mio family.</text>
</comment>
<dbReference type="Proteomes" id="UP000245383">
    <property type="component" value="Unassembled WGS sequence"/>
</dbReference>
<name>A0A2T9YL66_9FUNG</name>
<dbReference type="Gene3D" id="2.130.10.10">
    <property type="entry name" value="YVTN repeat-like/Quinoprotein amine dehydrogenase"/>
    <property type="match status" value="1"/>
</dbReference>
<keyword evidence="6" id="KW-1185">Reference proteome</keyword>
<dbReference type="CDD" id="cd16691">
    <property type="entry name" value="mRING-H2-C3H3C2_Mio"/>
    <property type="match status" value="1"/>
</dbReference>
<dbReference type="InterPro" id="IPR037593">
    <property type="entry name" value="MIOS/Sea4"/>
</dbReference>
<dbReference type="AlphaFoldDB" id="A0A2T9YL66"/>
<dbReference type="PANTHER" id="PTHR16453">
    <property type="entry name" value="WD40 DOMAIN-CONTAINING PROTEIN MIO FAMILY MEMBER"/>
    <property type="match status" value="1"/>
</dbReference>
<organism evidence="5 6">
    <name type="scientific">Smittium simulii</name>
    <dbReference type="NCBI Taxonomy" id="133385"/>
    <lineage>
        <taxon>Eukaryota</taxon>
        <taxon>Fungi</taxon>
        <taxon>Fungi incertae sedis</taxon>
        <taxon>Zoopagomycota</taxon>
        <taxon>Kickxellomycotina</taxon>
        <taxon>Harpellomycetes</taxon>
        <taxon>Harpellales</taxon>
        <taxon>Legeriomycetaceae</taxon>
        <taxon>Smittium</taxon>
    </lineage>
</organism>
<feature type="region of interest" description="Disordered" evidence="2">
    <location>
        <begin position="843"/>
        <end position="869"/>
    </location>
</feature>
<dbReference type="SUPFAM" id="SSF50978">
    <property type="entry name" value="WD40 repeat-like"/>
    <property type="match status" value="1"/>
</dbReference>
<dbReference type="EMBL" id="MBFR01000140">
    <property type="protein sequence ID" value="PVU93075.1"/>
    <property type="molecule type" value="Genomic_DNA"/>
</dbReference>
<dbReference type="STRING" id="133385.A0A2T9YL66"/>
<evidence type="ECO:0000256" key="2">
    <source>
        <dbReference type="SAM" id="MobiDB-lite"/>
    </source>
</evidence>
<dbReference type="InterPro" id="IPR015943">
    <property type="entry name" value="WD40/YVTN_repeat-like_dom_sf"/>
</dbReference>
<dbReference type="GO" id="GO:0005737">
    <property type="term" value="C:cytoplasm"/>
    <property type="evidence" value="ECO:0007669"/>
    <property type="project" value="TreeGrafter"/>
</dbReference>
<feature type="domain" description="GATOR2 complex protein MIO zinc-ribbon like" evidence="4">
    <location>
        <begin position="960"/>
        <end position="1044"/>
    </location>
</feature>
<dbReference type="InterPro" id="IPR036322">
    <property type="entry name" value="WD40_repeat_dom_sf"/>
</dbReference>
<evidence type="ECO:0000313" key="6">
    <source>
        <dbReference type="Proteomes" id="UP000245383"/>
    </source>
</evidence>
<dbReference type="InterPro" id="IPR031488">
    <property type="entry name" value="Zn_ribbon_mio"/>
</dbReference>
<keyword evidence="3" id="KW-1133">Transmembrane helix</keyword>
<evidence type="ECO:0000313" key="5">
    <source>
        <dbReference type="EMBL" id="PVU93075.1"/>
    </source>
</evidence>